<protein>
    <submittedName>
        <fullName evidence="1">Uncharacterized protein</fullName>
    </submittedName>
</protein>
<gene>
    <name evidence="1" type="ORF">L3556_06610</name>
</gene>
<proteinExistence type="predicted"/>
<sequence>MIDFLEQLKSYALPTPTARTPATQSNSPFTRLEAGGRIICEYGGLLAANGTPGRYLLRCEHLRSLPGEKFPPYRVEPDFTHQLWIFSRSPKNEAHLDIIFRAQFNLDLPGQDGDQVALEVTEFLAYLMQHASEPDAFVPGEAAEQFWIEAVETHLEMSASHSGI</sequence>
<accession>A0ABT6EYX1</accession>
<dbReference type="EMBL" id="JAKKUT010000002">
    <property type="protein sequence ID" value="MDG2990606.1"/>
    <property type="molecule type" value="Genomic_DNA"/>
</dbReference>
<reference evidence="1" key="1">
    <citation type="journal article" date="2022" name="Genome Biol. Evol.">
        <title>A New Gene Family Diagnostic for Intracellular Biomineralization of Amorphous Ca Carbonates by Cyanobacteria.</title>
        <authorList>
            <person name="Benzerara K."/>
            <person name="Duprat E."/>
            <person name="Bitard-Feildel T."/>
            <person name="Caumes G."/>
            <person name="Cassier-Chauvat C."/>
            <person name="Chauvat F."/>
            <person name="Dezi M."/>
            <person name="Diop S.I."/>
            <person name="Gaschignard G."/>
            <person name="Gorgen S."/>
            <person name="Gugger M."/>
            <person name="Lopez-Garcia P."/>
            <person name="Millet M."/>
            <person name="Skouri-Panet F."/>
            <person name="Moreira D."/>
            <person name="Callebaut I."/>
        </authorList>
    </citation>
    <scope>NUCLEOTIDE SEQUENCE</scope>
    <source>
        <strain evidence="1">G9</strain>
    </source>
</reference>
<evidence type="ECO:0000313" key="2">
    <source>
        <dbReference type="Proteomes" id="UP001154265"/>
    </source>
</evidence>
<dbReference type="Proteomes" id="UP001154265">
    <property type="component" value="Unassembled WGS sequence"/>
</dbReference>
<reference evidence="1" key="2">
    <citation type="submission" date="2022-01" db="EMBL/GenBank/DDBJ databases">
        <authorList>
            <person name="Zivanovic Y."/>
            <person name="Moreira D."/>
            <person name="Lopez-Garcia P."/>
        </authorList>
    </citation>
    <scope>NUCLEOTIDE SEQUENCE</scope>
    <source>
        <strain evidence="1">G9</strain>
    </source>
</reference>
<evidence type="ECO:0000313" key="1">
    <source>
        <dbReference type="EMBL" id="MDG2990606.1"/>
    </source>
</evidence>
<dbReference type="RefSeq" id="WP_277866512.1">
    <property type="nucleotide sequence ID" value="NZ_JAKKUT010000002.1"/>
</dbReference>
<comment type="caution">
    <text evidence="1">The sequence shown here is derived from an EMBL/GenBank/DDBJ whole genome shotgun (WGS) entry which is preliminary data.</text>
</comment>
<organism evidence="1 2">
    <name type="scientific">Candidatus Synechococcus calcipolaris G9</name>
    <dbReference type="NCBI Taxonomy" id="1497997"/>
    <lineage>
        <taxon>Bacteria</taxon>
        <taxon>Bacillati</taxon>
        <taxon>Cyanobacteriota</taxon>
        <taxon>Cyanophyceae</taxon>
        <taxon>Synechococcales</taxon>
        <taxon>Synechococcaceae</taxon>
        <taxon>Synechococcus</taxon>
    </lineage>
</organism>
<keyword evidence="2" id="KW-1185">Reference proteome</keyword>
<name>A0ABT6EYX1_9SYNE</name>